<protein>
    <submittedName>
        <fullName evidence="2">Uncharacterized protein</fullName>
    </submittedName>
</protein>
<gene>
    <name evidence="2" type="ORF">EZS28_027000</name>
</gene>
<evidence type="ECO:0000313" key="2">
    <source>
        <dbReference type="EMBL" id="KAA6377473.1"/>
    </source>
</evidence>
<dbReference type="EMBL" id="SNRW01009789">
    <property type="protein sequence ID" value="KAA6377473.1"/>
    <property type="molecule type" value="Genomic_DNA"/>
</dbReference>
<organism evidence="2 3">
    <name type="scientific">Streblomastix strix</name>
    <dbReference type="NCBI Taxonomy" id="222440"/>
    <lineage>
        <taxon>Eukaryota</taxon>
        <taxon>Metamonada</taxon>
        <taxon>Preaxostyla</taxon>
        <taxon>Oxymonadida</taxon>
        <taxon>Streblomastigidae</taxon>
        <taxon>Streblomastix</taxon>
    </lineage>
</organism>
<proteinExistence type="predicted"/>
<reference evidence="2 3" key="1">
    <citation type="submission" date="2019-03" db="EMBL/GenBank/DDBJ databases">
        <title>Single cell metagenomics reveals metabolic interactions within the superorganism composed of flagellate Streblomastix strix and complex community of Bacteroidetes bacteria on its surface.</title>
        <authorList>
            <person name="Treitli S.C."/>
            <person name="Kolisko M."/>
            <person name="Husnik F."/>
            <person name="Keeling P."/>
            <person name="Hampl V."/>
        </authorList>
    </citation>
    <scope>NUCLEOTIDE SEQUENCE [LARGE SCALE GENOMIC DNA]</scope>
    <source>
        <strain evidence="2">ST1C</strain>
    </source>
</reference>
<name>A0A5J4V4K2_9EUKA</name>
<sequence length="581" mass="65519">MVIPKVTNTSTEITEAERVPQDQYAVNEDFPNNVQYIGGVLWIEGAGAYKDVGQGTSSTRQYLQGDIQILDSDFSHNEGVDSGVIFLRVRREKLLVQGCTFTGNNIYEYKPSASVLEQNAAYHPGPMKKGNDIYLQYVKSQSDDEQLEEQSAAVEPETPPEPAEGEEEYEQPPREPYTVNRDFGILILQCFSTQIQTEYTPKVRIGNKVGFSWEDEIAGKLDNLLKDPPIVYEGYEPKTDVVLQRSKRYAYPVGGTNTQKPFRYLYIAFIGLLFDKNQSIQPSRNTIHIVEEGKYRTDVTIRIERDWDLEIIGEVKEKIQNTINSSLQKLVQIENNMTDIVIFQVRREGELTLKDLGINKLANPYDQNTQKNFAIEAGAQGSGKLTLTDVYFFANKYNLLLKTDVEKLNVSNCKFEIHRANNFQYSPSSSVGKLKYKQLNESYQDIDDFRIKSESYDYILQTWGYAVENAQAAAVVIIARPDTESLINHTTFRNFRRLQQIGYIGEYTKFNTIGGMGNTQGYPSVGEQQDAFKIAAALAIYAPRAIDSVTSGGIYGALTSRIGGIVTITNSKFINCRSPLT</sequence>
<accession>A0A5J4V4K2</accession>
<feature type="region of interest" description="Disordered" evidence="1">
    <location>
        <begin position="145"/>
        <end position="175"/>
    </location>
</feature>
<feature type="non-terminal residue" evidence="2">
    <location>
        <position position="581"/>
    </location>
</feature>
<evidence type="ECO:0000313" key="3">
    <source>
        <dbReference type="Proteomes" id="UP000324800"/>
    </source>
</evidence>
<evidence type="ECO:0000256" key="1">
    <source>
        <dbReference type="SAM" id="MobiDB-lite"/>
    </source>
</evidence>
<dbReference type="AlphaFoldDB" id="A0A5J4V4K2"/>
<dbReference type="Proteomes" id="UP000324800">
    <property type="component" value="Unassembled WGS sequence"/>
</dbReference>
<comment type="caution">
    <text evidence="2">The sequence shown here is derived from an EMBL/GenBank/DDBJ whole genome shotgun (WGS) entry which is preliminary data.</text>
</comment>